<dbReference type="InterPro" id="IPR019734">
    <property type="entry name" value="TPR_rpt"/>
</dbReference>
<evidence type="ECO:0000259" key="2">
    <source>
        <dbReference type="Pfam" id="PF12770"/>
    </source>
</evidence>
<accession>A0A7Z9DYX9</accession>
<dbReference type="SUPFAM" id="SSF48452">
    <property type="entry name" value="TPR-like"/>
    <property type="match status" value="2"/>
</dbReference>
<gene>
    <name evidence="3" type="ORF">PL9631_250037</name>
</gene>
<dbReference type="SMART" id="SM00028">
    <property type="entry name" value="TPR"/>
    <property type="match status" value="6"/>
</dbReference>
<dbReference type="RefSeq" id="WP_083616746.1">
    <property type="nucleotide sequence ID" value="NZ_LR734992.1"/>
</dbReference>
<dbReference type="InterPro" id="IPR024983">
    <property type="entry name" value="CHAT_dom"/>
</dbReference>
<feature type="coiled-coil region" evidence="1">
    <location>
        <begin position="673"/>
        <end position="729"/>
    </location>
</feature>
<reference evidence="3" key="1">
    <citation type="submission" date="2019-10" db="EMBL/GenBank/DDBJ databases">
        <authorList>
            <consortium name="Genoscope - CEA"/>
            <person name="William W."/>
        </authorList>
    </citation>
    <scope>NUCLEOTIDE SEQUENCE [LARGE SCALE GENOMIC DNA]</scope>
    <source>
        <strain evidence="3">BBR_PRJEB10994</strain>
    </source>
</reference>
<dbReference type="InterPro" id="IPR011990">
    <property type="entry name" value="TPR-like_helical_dom_sf"/>
</dbReference>
<sequence length="1140" mass="129148">MDEQRQNAYITLIHLLLSCSNSDEELELLKINTDLLDTGLIEVMEQTAAIMVAEGKLEGANYLKTVAAKLAASLASLSSSVLPKDEQRLNAYMNLINLVLRCPTGEEQKILNSHSDLIDSGLVEMILQVAMIMGKQGNQRAAQFLKSTAVKVEQRIKAYLKLIELLLNCPQGQELTLLNNNSHLLDAGWVQMLEKVGTQLAKQGDRNAAEFLIHVARQRRFTLGISSNITHNITDSEYRFFLLHLLQITQDTRGNRQAVYELLSANLDKLDSNLARVLRGLVTAKLSEAKPDEARSIAAVTAEFSTLIAQFPLGIPAYNVEIAVTGLEISATVFTRTDCPDEWAVTQMNLGNAYLYRLTDDKADNLERAIVAYKAAIEVYTLKAFPEQWATIKNNLGNAYCQRIYGNKAENIDKAIAAYEEAIKFYDIERFPERSAGIHLNLGNAYQYRIKGNQEENFDKAIVAYQAALQVYTLQAFPEQWATIHNNLGNIYCKCIRGNRADNLDKAITAYEVAMQVRTRKAFPEKWADTQNNLGLAHFYKGQIDKASQCYLLVLKVLTPTAFPDQCLQAARNLGSIAFASGRWPEAKEGYRVAIEAVEQKRIWASTDLGRQVILSETISLYRNMVQACINNNQPDTAIEYVERSKARNLVELLVNRDIYPKGNIPETVVNELKRLRREVVAEQRRLDITEQNRSGGIISGTGEPMLDSAALLKNRDRLNQLLQQLDNLITTEIDPIDPNFRATQQVKPISSNEIQNLVDDRTTIVEWYITDENFHTFIITHQSQHPKVWSSSTEERQAFWDWQDEYLQDYQQNREQWIEKLLERLYRLSEILHIDDIINNLPSNCNQIILIPHRFLHLIPLHALPLSKGGCLLDRFPRGVRYAPSCQLLQLTQNQERTNFDRLLAIQNPTQDLGYTSVEVGIIQHYFSRADIFVEDAAKKAALVEVKIKDNDTREVVQNSQLSLANCIHFSCHGEFNFESPLDSALLLAEGERLTLGEIFDLDLSQCRLVTLSACETGLTNYKILSDEYVGIPSSFLYAGSPSVVSSLWTVQNVSTAFLMIKFYQNISACKKVAIALNQAQVWLRNLTKKELKEWLSENKISLDATLNMSLRRRLHKMPDNEQPFKSPFHWAAFCAIGQ</sequence>
<dbReference type="PANTHER" id="PTHR10098">
    <property type="entry name" value="RAPSYN-RELATED"/>
    <property type="match status" value="1"/>
</dbReference>
<dbReference type="PROSITE" id="PS51257">
    <property type="entry name" value="PROKAR_LIPOPROTEIN"/>
    <property type="match status" value="1"/>
</dbReference>
<name>A0A7Z9DYX9_9CYAN</name>
<dbReference type="Proteomes" id="UP000182190">
    <property type="component" value="Unassembled WGS sequence"/>
</dbReference>
<keyword evidence="4" id="KW-1185">Reference proteome</keyword>
<feature type="domain" description="CHAT" evidence="2">
    <location>
        <begin position="841"/>
        <end position="1140"/>
    </location>
</feature>
<dbReference type="AlphaFoldDB" id="A0A7Z9DYX9"/>
<evidence type="ECO:0000313" key="4">
    <source>
        <dbReference type="Proteomes" id="UP000182190"/>
    </source>
</evidence>
<organism evidence="3 4">
    <name type="scientific">Planktothrix paucivesiculata PCC 9631</name>
    <dbReference type="NCBI Taxonomy" id="671071"/>
    <lineage>
        <taxon>Bacteria</taxon>
        <taxon>Bacillati</taxon>
        <taxon>Cyanobacteriota</taxon>
        <taxon>Cyanophyceae</taxon>
        <taxon>Oscillatoriophycideae</taxon>
        <taxon>Oscillatoriales</taxon>
        <taxon>Microcoleaceae</taxon>
        <taxon>Planktothrix</taxon>
    </lineage>
</organism>
<protein>
    <submittedName>
        <fullName evidence="3">Tetratricopeptide repeat domain protein</fullName>
    </submittedName>
</protein>
<proteinExistence type="predicted"/>
<keyword evidence="1" id="KW-0175">Coiled coil</keyword>
<dbReference type="EMBL" id="CZCS02000163">
    <property type="protein sequence ID" value="VXD16712.1"/>
    <property type="molecule type" value="Genomic_DNA"/>
</dbReference>
<dbReference type="OrthoDB" id="433986at2"/>
<evidence type="ECO:0000313" key="3">
    <source>
        <dbReference type="EMBL" id="VXD16712.1"/>
    </source>
</evidence>
<evidence type="ECO:0000256" key="1">
    <source>
        <dbReference type="SAM" id="Coils"/>
    </source>
</evidence>
<dbReference type="Pfam" id="PF12770">
    <property type="entry name" value="CHAT"/>
    <property type="match status" value="1"/>
</dbReference>
<dbReference type="Gene3D" id="1.25.40.10">
    <property type="entry name" value="Tetratricopeptide repeat domain"/>
    <property type="match status" value="3"/>
</dbReference>
<comment type="caution">
    <text evidence="3">The sequence shown here is derived from an EMBL/GenBank/DDBJ whole genome shotgun (WGS) entry which is preliminary data.</text>
</comment>